<feature type="domain" description="RING-type" evidence="5">
    <location>
        <begin position="54"/>
        <end position="100"/>
    </location>
</feature>
<evidence type="ECO:0000256" key="1">
    <source>
        <dbReference type="ARBA" id="ARBA00022771"/>
    </source>
</evidence>
<dbReference type="GO" id="GO:0008270">
    <property type="term" value="F:zinc ion binding"/>
    <property type="evidence" value="ECO:0007669"/>
    <property type="project" value="UniProtKB-KW"/>
</dbReference>
<keyword evidence="1 3" id="KW-0863">Zinc-finger</keyword>
<dbReference type="SMART" id="SM00184">
    <property type="entry name" value="RING"/>
    <property type="match status" value="1"/>
</dbReference>
<dbReference type="PANTHER" id="PTHR16047:SF7">
    <property type="entry name" value="E3 UBIQUITIN-PROTEIN LIGASE RFWD3"/>
    <property type="match status" value="1"/>
</dbReference>
<keyword evidence="1 3" id="KW-0479">Metal-binding</keyword>
<dbReference type="SUPFAM" id="SSF57850">
    <property type="entry name" value="RING/U-box"/>
    <property type="match status" value="1"/>
</dbReference>
<proteinExistence type="predicted"/>
<dbReference type="Proteomes" id="UP000279833">
    <property type="component" value="Unassembled WGS sequence"/>
</dbReference>
<dbReference type="WBParaSite" id="SCUD_0000489901-mRNA-1">
    <property type="protein sequence ID" value="SCUD_0000489901-mRNA-1"/>
    <property type="gene ID" value="SCUD_0000489901"/>
</dbReference>
<dbReference type="PANTHER" id="PTHR16047">
    <property type="entry name" value="RFWD3 PROTEIN"/>
    <property type="match status" value="1"/>
</dbReference>
<evidence type="ECO:0000256" key="3">
    <source>
        <dbReference type="PROSITE-ProRule" id="PRU00175"/>
    </source>
</evidence>
<organism evidence="8">
    <name type="scientific">Schistosoma curassoni</name>
    <dbReference type="NCBI Taxonomy" id="6186"/>
    <lineage>
        <taxon>Eukaryota</taxon>
        <taxon>Metazoa</taxon>
        <taxon>Spiralia</taxon>
        <taxon>Lophotrochozoa</taxon>
        <taxon>Platyhelminthes</taxon>
        <taxon>Trematoda</taxon>
        <taxon>Digenea</taxon>
        <taxon>Strigeidida</taxon>
        <taxon>Schistosomatoidea</taxon>
        <taxon>Schistosomatidae</taxon>
        <taxon>Schistosoma</taxon>
    </lineage>
</organism>
<dbReference type="InterPro" id="IPR013083">
    <property type="entry name" value="Znf_RING/FYVE/PHD"/>
</dbReference>
<evidence type="ECO:0000313" key="6">
    <source>
        <dbReference type="EMBL" id="VDO91437.1"/>
    </source>
</evidence>
<name>A0A183JQB1_9TREM</name>
<sequence>MGDVIEISLSDSTDDSSDEQDESENEFTGQFKLEKAKGNIECNNDSFDEDTETCPICFELWTSSGPHKVCCLRCGHLFGYSCVMKWFKAVGKKAKCPQCNAKANRRDVRVLYCKNLKVPQEIPFHGVSSREVTSALIPVTAHETKLVTHKSFLHLLILLLSPRLTLLTSFFHLAPLGQTIRVRGTLFLVS</sequence>
<reference evidence="8" key="1">
    <citation type="submission" date="2016-06" db="UniProtKB">
        <authorList>
            <consortium name="WormBaseParasite"/>
        </authorList>
    </citation>
    <scope>IDENTIFICATION</scope>
</reference>
<dbReference type="Pfam" id="PF13639">
    <property type="entry name" value="zf-RING_2"/>
    <property type="match status" value="1"/>
</dbReference>
<dbReference type="GO" id="GO:0004842">
    <property type="term" value="F:ubiquitin-protein transferase activity"/>
    <property type="evidence" value="ECO:0007669"/>
    <property type="project" value="InterPro"/>
</dbReference>
<evidence type="ECO:0000256" key="2">
    <source>
        <dbReference type="ARBA" id="ARBA00022833"/>
    </source>
</evidence>
<dbReference type="InterPro" id="IPR001841">
    <property type="entry name" value="Znf_RING"/>
</dbReference>
<dbReference type="InterPro" id="IPR037381">
    <property type="entry name" value="RFWD3"/>
</dbReference>
<keyword evidence="2" id="KW-0862">Zinc</keyword>
<feature type="compositionally biased region" description="Acidic residues" evidence="4">
    <location>
        <begin position="12"/>
        <end position="25"/>
    </location>
</feature>
<evidence type="ECO:0000259" key="5">
    <source>
        <dbReference type="PROSITE" id="PS50089"/>
    </source>
</evidence>
<dbReference type="GO" id="GO:0005634">
    <property type="term" value="C:nucleus"/>
    <property type="evidence" value="ECO:0007669"/>
    <property type="project" value="InterPro"/>
</dbReference>
<accession>A0A183JQB1</accession>
<feature type="compositionally biased region" description="Low complexity" evidence="4">
    <location>
        <begin position="1"/>
        <end position="11"/>
    </location>
</feature>
<protein>
    <submittedName>
        <fullName evidence="8">RING-type domain-containing protein</fullName>
    </submittedName>
</protein>
<dbReference type="STRING" id="6186.A0A183JQB1"/>
<evidence type="ECO:0000313" key="8">
    <source>
        <dbReference type="WBParaSite" id="SCUD_0000489901-mRNA-1"/>
    </source>
</evidence>
<reference evidence="6 7" key="2">
    <citation type="submission" date="2018-11" db="EMBL/GenBank/DDBJ databases">
        <authorList>
            <consortium name="Pathogen Informatics"/>
        </authorList>
    </citation>
    <scope>NUCLEOTIDE SEQUENCE [LARGE SCALE GENOMIC DNA]</scope>
    <source>
        <strain evidence="6">Dakar</strain>
        <strain evidence="7">Dakar, Senegal</strain>
    </source>
</reference>
<gene>
    <name evidence="6" type="ORF">SCUD_LOCUS4900</name>
</gene>
<dbReference type="CDD" id="cd16450">
    <property type="entry name" value="mRING-C3HGC3_RFWD3"/>
    <property type="match status" value="1"/>
</dbReference>
<dbReference type="EMBL" id="UZAK01007072">
    <property type="protein sequence ID" value="VDO91437.1"/>
    <property type="molecule type" value="Genomic_DNA"/>
</dbReference>
<dbReference type="GO" id="GO:0036297">
    <property type="term" value="P:interstrand cross-link repair"/>
    <property type="evidence" value="ECO:0007669"/>
    <property type="project" value="InterPro"/>
</dbReference>
<dbReference type="Gene3D" id="3.30.40.10">
    <property type="entry name" value="Zinc/RING finger domain, C3HC4 (zinc finger)"/>
    <property type="match status" value="1"/>
</dbReference>
<evidence type="ECO:0000256" key="4">
    <source>
        <dbReference type="SAM" id="MobiDB-lite"/>
    </source>
</evidence>
<evidence type="ECO:0000313" key="7">
    <source>
        <dbReference type="Proteomes" id="UP000279833"/>
    </source>
</evidence>
<feature type="region of interest" description="Disordered" evidence="4">
    <location>
        <begin position="1"/>
        <end position="28"/>
    </location>
</feature>
<dbReference type="GO" id="GO:0016567">
    <property type="term" value="P:protein ubiquitination"/>
    <property type="evidence" value="ECO:0007669"/>
    <property type="project" value="InterPro"/>
</dbReference>
<keyword evidence="7" id="KW-1185">Reference proteome</keyword>
<dbReference type="PROSITE" id="PS50089">
    <property type="entry name" value="ZF_RING_2"/>
    <property type="match status" value="1"/>
</dbReference>
<dbReference type="AlphaFoldDB" id="A0A183JQB1"/>